<keyword evidence="5 6" id="KW-0046">Antibiotic resistance</keyword>
<dbReference type="PRINTS" id="PR00118">
    <property type="entry name" value="BLACTAMASEA"/>
</dbReference>
<organism evidence="9 10">
    <name type="scientific">Streptomyces gamaensis</name>
    <dbReference type="NCBI Taxonomy" id="1763542"/>
    <lineage>
        <taxon>Bacteria</taxon>
        <taxon>Bacillati</taxon>
        <taxon>Actinomycetota</taxon>
        <taxon>Actinomycetes</taxon>
        <taxon>Kitasatosporales</taxon>
        <taxon>Streptomycetaceae</taxon>
        <taxon>Streptomyces</taxon>
    </lineage>
</organism>
<gene>
    <name evidence="9" type="primary">bla</name>
    <name evidence="9" type="ORF">ACFP1Z_30505</name>
</gene>
<dbReference type="EMBL" id="JBHSPB010000029">
    <property type="protein sequence ID" value="MFC5724495.1"/>
    <property type="molecule type" value="Genomic_DNA"/>
</dbReference>
<dbReference type="EC" id="3.5.2.6" evidence="2 6"/>
<feature type="domain" description="Beta-lactamase class A catalytic" evidence="8">
    <location>
        <begin position="59"/>
        <end position="279"/>
    </location>
</feature>
<keyword evidence="10" id="KW-1185">Reference proteome</keyword>
<reference evidence="10" key="1">
    <citation type="journal article" date="2019" name="Int. J. Syst. Evol. Microbiol.">
        <title>The Global Catalogue of Microorganisms (GCM) 10K type strain sequencing project: providing services to taxonomists for standard genome sequencing and annotation.</title>
        <authorList>
            <consortium name="The Broad Institute Genomics Platform"/>
            <consortium name="The Broad Institute Genome Sequencing Center for Infectious Disease"/>
            <person name="Wu L."/>
            <person name="Ma J."/>
        </authorList>
    </citation>
    <scope>NUCLEOTIDE SEQUENCE [LARGE SCALE GENOMIC DNA]</scope>
    <source>
        <strain evidence="10">CGMCC 4.7304</strain>
    </source>
</reference>
<dbReference type="InterPro" id="IPR000871">
    <property type="entry name" value="Beta-lactam_class-A"/>
</dbReference>
<evidence type="ECO:0000313" key="9">
    <source>
        <dbReference type="EMBL" id="MFC5724495.1"/>
    </source>
</evidence>
<dbReference type="InterPro" id="IPR012338">
    <property type="entry name" value="Beta-lactam/transpept-like"/>
</dbReference>
<evidence type="ECO:0000313" key="10">
    <source>
        <dbReference type="Proteomes" id="UP001596083"/>
    </source>
</evidence>
<evidence type="ECO:0000256" key="7">
    <source>
        <dbReference type="SAM" id="SignalP"/>
    </source>
</evidence>
<dbReference type="InterPro" id="IPR045155">
    <property type="entry name" value="Beta-lactam_cat"/>
</dbReference>
<dbReference type="PROSITE" id="PS00146">
    <property type="entry name" value="BETA_LACTAMASE_A"/>
    <property type="match status" value="1"/>
</dbReference>
<comment type="catalytic activity">
    <reaction evidence="6">
        <text>a beta-lactam + H2O = a substituted beta-amino acid</text>
        <dbReference type="Rhea" id="RHEA:20401"/>
        <dbReference type="ChEBI" id="CHEBI:15377"/>
        <dbReference type="ChEBI" id="CHEBI:35627"/>
        <dbReference type="ChEBI" id="CHEBI:140347"/>
        <dbReference type="EC" id="3.5.2.6"/>
    </reaction>
</comment>
<keyword evidence="4 6" id="KW-0378">Hydrolase</keyword>
<name>A0ABW0ZD51_9ACTN</name>
<evidence type="ECO:0000256" key="3">
    <source>
        <dbReference type="ARBA" id="ARBA00018879"/>
    </source>
</evidence>
<evidence type="ECO:0000256" key="4">
    <source>
        <dbReference type="ARBA" id="ARBA00022801"/>
    </source>
</evidence>
<dbReference type="NCBIfam" id="NF033103">
    <property type="entry name" value="bla_class_A"/>
    <property type="match status" value="1"/>
</dbReference>
<dbReference type="PROSITE" id="PS51318">
    <property type="entry name" value="TAT"/>
    <property type="match status" value="1"/>
</dbReference>
<evidence type="ECO:0000256" key="5">
    <source>
        <dbReference type="ARBA" id="ARBA00023251"/>
    </source>
</evidence>
<dbReference type="SUPFAM" id="SSF56601">
    <property type="entry name" value="beta-lactamase/transpeptidase-like"/>
    <property type="match status" value="1"/>
</dbReference>
<dbReference type="Proteomes" id="UP001596083">
    <property type="component" value="Unassembled WGS sequence"/>
</dbReference>
<dbReference type="PANTHER" id="PTHR35333">
    <property type="entry name" value="BETA-LACTAMASE"/>
    <property type="match status" value="1"/>
</dbReference>
<evidence type="ECO:0000256" key="6">
    <source>
        <dbReference type="RuleBase" id="RU361140"/>
    </source>
</evidence>
<evidence type="ECO:0000256" key="2">
    <source>
        <dbReference type="ARBA" id="ARBA00012865"/>
    </source>
</evidence>
<proteinExistence type="inferred from homology"/>
<feature type="chain" id="PRO_5046792657" description="Beta-lactamase" evidence="7">
    <location>
        <begin position="37"/>
        <end position="308"/>
    </location>
</feature>
<accession>A0ABW0ZD51</accession>
<protein>
    <recommendedName>
        <fullName evidence="3 6">Beta-lactamase</fullName>
        <ecNumber evidence="2 6">3.5.2.6</ecNumber>
    </recommendedName>
</protein>
<dbReference type="InterPro" id="IPR006311">
    <property type="entry name" value="TAT_signal"/>
</dbReference>
<dbReference type="GO" id="GO:0008800">
    <property type="term" value="F:beta-lactamase activity"/>
    <property type="evidence" value="ECO:0007669"/>
    <property type="project" value="UniProtKB-EC"/>
</dbReference>
<sequence length="308" mass="32908">METKAARPSRRAVLAVGAGASLAAAMSFGASGTAFAASRTDTAVRRLRALEAERGARLGVFAHDTGSRATIRYRAGELFPMCSTFKTIAVAAVLRDLDRDGGFLAKRLHYTEQYAKASGWYPETGKPHNLANGMTVGELCDAAITQSDNAAANLLLQELGGPDAITRFCESIGDRTTNLTRIEPYLNSAEPDRKTDTTTPEAIGSTYERLVLGDALDCADQKRLEGWLLANTTNKDTFRAGLPEGWQIADKTGSGSYGTRNDVGIVRPPRRKPIVLSVLSTKPQKGEKEKGDDQLVADAAAIVADAFA</sequence>
<dbReference type="PANTHER" id="PTHR35333:SF3">
    <property type="entry name" value="BETA-LACTAMASE-TYPE TRANSPEPTIDASE FOLD CONTAINING PROTEIN"/>
    <property type="match status" value="1"/>
</dbReference>
<dbReference type="Pfam" id="PF13354">
    <property type="entry name" value="Beta-lactamase2"/>
    <property type="match status" value="1"/>
</dbReference>
<dbReference type="Gene3D" id="3.40.710.10">
    <property type="entry name" value="DD-peptidase/beta-lactamase superfamily"/>
    <property type="match status" value="1"/>
</dbReference>
<feature type="signal peptide" evidence="7">
    <location>
        <begin position="1"/>
        <end position="36"/>
    </location>
</feature>
<dbReference type="RefSeq" id="WP_390320957.1">
    <property type="nucleotide sequence ID" value="NZ_JBHSPB010000029.1"/>
</dbReference>
<comment type="similarity">
    <text evidence="1 6">Belongs to the class-A beta-lactamase family.</text>
</comment>
<evidence type="ECO:0000256" key="1">
    <source>
        <dbReference type="ARBA" id="ARBA00009009"/>
    </source>
</evidence>
<keyword evidence="7" id="KW-0732">Signal</keyword>
<evidence type="ECO:0000259" key="8">
    <source>
        <dbReference type="Pfam" id="PF13354"/>
    </source>
</evidence>
<dbReference type="InterPro" id="IPR023650">
    <property type="entry name" value="Beta-lactam_class-A_AS"/>
</dbReference>
<comment type="caution">
    <text evidence="9">The sequence shown here is derived from an EMBL/GenBank/DDBJ whole genome shotgun (WGS) entry which is preliminary data.</text>
</comment>